<keyword evidence="1" id="KW-1133">Transmembrane helix</keyword>
<dbReference type="Proteomes" id="UP000033961">
    <property type="component" value="Chromosome I"/>
</dbReference>
<evidence type="ECO:0000313" key="3">
    <source>
        <dbReference type="Proteomes" id="UP000033961"/>
    </source>
</evidence>
<proteinExistence type="predicted"/>
<dbReference type="AlphaFoldDB" id="A0A2P1QPK4"/>
<evidence type="ECO:0000256" key="1">
    <source>
        <dbReference type="SAM" id="Phobius"/>
    </source>
</evidence>
<dbReference type="EMBL" id="CP027843">
    <property type="protein sequence ID" value="AVQ10677.1"/>
    <property type="molecule type" value="Genomic_DNA"/>
</dbReference>
<accession>A0A2P1QPK4</accession>
<feature type="transmembrane region" description="Helical" evidence="1">
    <location>
        <begin position="12"/>
        <end position="32"/>
    </location>
</feature>
<gene>
    <name evidence="2" type="ORF">XB16_0330</name>
</gene>
<name>A0A2P1QPK4_9LEPT</name>
<keyword evidence="1" id="KW-0812">Transmembrane</keyword>
<sequence>MRINLKKQKDDVRMRVVCLLISIFILSSYNLLGKSDQLKKSDTHNRAIRKQTSASENLNLYKLNTCEKKGNKSVGFVSLSDNYNLYNYPDWFAIPKLKNKKWKDVRYLILGRTYRDRFLSKTKISENDTVFIYDYSTETIATFPVKNLNAIACLDPYMSDTDGSPPYSQGYYRIGFEIDKKLLKRFQNKSFEYHNTLIYIGKQHPFQKGRIKSILWKKIDPKELSTFKIKVKYAPGYDPTAWSGYSFGKAYQFDSAPLRYYVQDLLKYDERYYIQNLKYDDPNRSLFERVELNCRRLIVINTKTKEMIFEKFYCESEGESLIPLNVVGHAKDWRSETQWTGEIFKDRPRVIFRFLYSSFGCPSIDFLEQSESYVRINCDNRH</sequence>
<evidence type="ECO:0000313" key="2">
    <source>
        <dbReference type="EMBL" id="AVQ10677.1"/>
    </source>
</evidence>
<organism evidence="2 3">
    <name type="scientific">Leptospira santarosai</name>
    <dbReference type="NCBI Taxonomy" id="28183"/>
    <lineage>
        <taxon>Bacteria</taxon>
        <taxon>Pseudomonadati</taxon>
        <taxon>Spirochaetota</taxon>
        <taxon>Spirochaetia</taxon>
        <taxon>Leptospirales</taxon>
        <taxon>Leptospiraceae</taxon>
        <taxon>Leptospira</taxon>
    </lineage>
</organism>
<keyword evidence="1" id="KW-0472">Membrane</keyword>
<reference evidence="2 3" key="1">
    <citation type="journal article" date="2015" name="Genome Announc.">
        <title>Draft Genome Sequences of Leptospira santarosai Strains U160, U164, and U233, Isolated from Asymptomatic Cattle.</title>
        <authorList>
            <person name="Kremer F.S."/>
            <person name="Eslabao M.R."/>
            <person name="Provisor M."/>
            <person name="Woloski R.D."/>
            <person name="Ramires O.V."/>
            <person name="Moreno L.Z."/>
            <person name="Moreno A.M."/>
            <person name="Hamond C."/>
            <person name="Lilenbaum W."/>
            <person name="Dellagostin O.A."/>
        </authorList>
    </citation>
    <scope>NUCLEOTIDE SEQUENCE [LARGE SCALE GENOMIC DNA]</scope>
    <source>
        <strain evidence="2 3">U160</strain>
    </source>
</reference>
<protein>
    <submittedName>
        <fullName evidence="2">Uncharacterized protein</fullName>
    </submittedName>
</protein>